<dbReference type="EMBL" id="UGMA01000005">
    <property type="protein sequence ID" value="STU98082.1"/>
    <property type="molecule type" value="Genomic_DNA"/>
</dbReference>
<organism evidence="1 2">
    <name type="scientific">Klebsiella pneumoniae subsp. pneumoniae</name>
    <dbReference type="NCBI Taxonomy" id="72407"/>
    <lineage>
        <taxon>Bacteria</taxon>
        <taxon>Pseudomonadati</taxon>
        <taxon>Pseudomonadota</taxon>
        <taxon>Gammaproteobacteria</taxon>
        <taxon>Enterobacterales</taxon>
        <taxon>Enterobacteriaceae</taxon>
        <taxon>Klebsiella/Raoultella group</taxon>
        <taxon>Klebsiella</taxon>
        <taxon>Klebsiella pneumoniae complex</taxon>
    </lineage>
</organism>
<name>A0A378A4L6_KLEPN</name>
<proteinExistence type="predicted"/>
<evidence type="ECO:0000313" key="1">
    <source>
        <dbReference type="EMBL" id="STU98082.1"/>
    </source>
</evidence>
<protein>
    <submittedName>
        <fullName evidence="1">Uncharacterized protein</fullName>
    </submittedName>
</protein>
<sequence length="130" mass="15394">MQPLINIDDYFELMDHEFNDIAIRPTKDGYRIDRNGIKNRCNYANLKSVDYLHESNNQLTLIEFSDLAKQHLAILDKIAAFKACNLDKREITRNIKRLHREIGSEIKNKYMDTLCILRKFLMFFIMSLHG</sequence>
<dbReference type="Proteomes" id="UP000254020">
    <property type="component" value="Unassembled WGS sequence"/>
</dbReference>
<evidence type="ECO:0000313" key="2">
    <source>
        <dbReference type="Proteomes" id="UP000254020"/>
    </source>
</evidence>
<reference evidence="1 2" key="1">
    <citation type="submission" date="2018-06" db="EMBL/GenBank/DDBJ databases">
        <authorList>
            <consortium name="Pathogen Informatics"/>
            <person name="Doyle S."/>
        </authorList>
    </citation>
    <scope>NUCLEOTIDE SEQUENCE [LARGE SCALE GENOMIC DNA]</scope>
    <source>
        <strain evidence="1 2">NCTC9504</strain>
    </source>
</reference>
<accession>A0A378A4L6</accession>
<gene>
    <name evidence="1" type="ORF">NCTC9504_04964</name>
</gene>
<dbReference type="AlphaFoldDB" id="A0A378A4L6"/>